<evidence type="ECO:0000313" key="5">
    <source>
        <dbReference type="EMBL" id="CAF1392078.1"/>
    </source>
</evidence>
<dbReference type="Gene3D" id="3.30.1110.10">
    <property type="match status" value="1"/>
</dbReference>
<accession>A0A815L9G3</accession>
<comment type="similarity">
    <text evidence="1">Belongs to the carbohydrate kinase PfkB family.</text>
</comment>
<dbReference type="AlphaFoldDB" id="A0A815L9G3"/>
<name>A0A815L9G3_ADIRI</name>
<keyword evidence="2" id="KW-0808">Transferase</keyword>
<protein>
    <recommendedName>
        <fullName evidence="4">Carbohydrate kinase PfkB domain-containing protein</fullName>
    </recommendedName>
</protein>
<dbReference type="PANTHER" id="PTHR43320">
    <property type="entry name" value="SUGAR KINASE"/>
    <property type="match status" value="1"/>
</dbReference>
<evidence type="ECO:0000313" key="6">
    <source>
        <dbReference type="EMBL" id="CAF1406588.1"/>
    </source>
</evidence>
<dbReference type="GO" id="GO:0006796">
    <property type="term" value="P:phosphate-containing compound metabolic process"/>
    <property type="evidence" value="ECO:0007669"/>
    <property type="project" value="UniProtKB-ARBA"/>
</dbReference>
<evidence type="ECO:0000256" key="1">
    <source>
        <dbReference type="ARBA" id="ARBA00010688"/>
    </source>
</evidence>
<dbReference type="CDD" id="cd01168">
    <property type="entry name" value="adenosine_kinase"/>
    <property type="match status" value="1"/>
</dbReference>
<dbReference type="InterPro" id="IPR052700">
    <property type="entry name" value="Carb_kinase_PfkB-like"/>
</dbReference>
<keyword evidence="7" id="KW-1185">Reference proteome</keyword>
<keyword evidence="3" id="KW-0418">Kinase</keyword>
<reference evidence="6" key="1">
    <citation type="submission" date="2021-02" db="EMBL/GenBank/DDBJ databases">
        <authorList>
            <person name="Nowell W R."/>
        </authorList>
    </citation>
    <scope>NUCLEOTIDE SEQUENCE</scope>
</reference>
<dbReference type="PANTHER" id="PTHR43320:SF3">
    <property type="entry name" value="CARBOHYDRATE KINASE PFKB DOMAIN-CONTAINING PROTEIN"/>
    <property type="match status" value="1"/>
</dbReference>
<dbReference type="SUPFAM" id="SSF53613">
    <property type="entry name" value="Ribokinase-like"/>
    <property type="match status" value="1"/>
</dbReference>
<proteinExistence type="inferred from homology"/>
<dbReference type="InterPro" id="IPR011611">
    <property type="entry name" value="PfkB_dom"/>
</dbReference>
<dbReference type="EMBL" id="CAJNOJ010000338">
    <property type="protein sequence ID" value="CAF1406588.1"/>
    <property type="molecule type" value="Genomic_DNA"/>
</dbReference>
<evidence type="ECO:0000259" key="4">
    <source>
        <dbReference type="Pfam" id="PF00294"/>
    </source>
</evidence>
<dbReference type="Gene3D" id="3.40.1190.20">
    <property type="match status" value="1"/>
</dbReference>
<evidence type="ECO:0000256" key="2">
    <source>
        <dbReference type="ARBA" id="ARBA00022679"/>
    </source>
</evidence>
<comment type="caution">
    <text evidence="6">The sequence shown here is derived from an EMBL/GenBank/DDBJ whole genome shotgun (WGS) entry which is preliminary data.</text>
</comment>
<evidence type="ECO:0000313" key="8">
    <source>
        <dbReference type="Proteomes" id="UP000663852"/>
    </source>
</evidence>
<dbReference type="OrthoDB" id="415590at2759"/>
<dbReference type="Pfam" id="PF00294">
    <property type="entry name" value="PfkB"/>
    <property type="match status" value="1"/>
</dbReference>
<dbReference type="Proteomes" id="UP000663852">
    <property type="component" value="Unassembled WGS sequence"/>
</dbReference>
<dbReference type="EMBL" id="CAJNOR010003232">
    <property type="protein sequence ID" value="CAF1392078.1"/>
    <property type="molecule type" value="Genomic_DNA"/>
</dbReference>
<sequence>MNVTDNDLENIEIGKGRMTFVNENRQQELLYCLRRHLLHSKRTNGGSTLNAILAIAQFGGQTFYSCQVGNDDNGRFYLENLQTAGIDYHHNENHEDEGTTGTCLILTTPDNKHTHCIFVGVNEIQSEYDILSDVVVASDYVYFEAYMVASISTFTSVIRVCEIARVNNVKIAMNFSDSDIIMNYHDRLCEILKKPIDLLFCNRTEAISWCQTDEIDIVIDKLKLIARTFVITRGVKGALVYDGTQLHDIASQQIDTNDTRGAGDMFAGAFLFGITHEQDYLSAGHLANLAAATVISNNGSRLSIDKQKQILVLDNHLQKKT</sequence>
<dbReference type="GO" id="GO:0016301">
    <property type="term" value="F:kinase activity"/>
    <property type="evidence" value="ECO:0007669"/>
    <property type="project" value="UniProtKB-KW"/>
</dbReference>
<feature type="domain" description="Carbohydrate kinase PfkB" evidence="4">
    <location>
        <begin position="41"/>
        <end position="306"/>
    </location>
</feature>
<dbReference type="Proteomes" id="UP000663828">
    <property type="component" value="Unassembled WGS sequence"/>
</dbReference>
<organism evidence="6 8">
    <name type="scientific">Adineta ricciae</name>
    <name type="common">Rotifer</name>
    <dbReference type="NCBI Taxonomy" id="249248"/>
    <lineage>
        <taxon>Eukaryota</taxon>
        <taxon>Metazoa</taxon>
        <taxon>Spiralia</taxon>
        <taxon>Gnathifera</taxon>
        <taxon>Rotifera</taxon>
        <taxon>Eurotatoria</taxon>
        <taxon>Bdelloidea</taxon>
        <taxon>Adinetida</taxon>
        <taxon>Adinetidae</taxon>
        <taxon>Adineta</taxon>
    </lineage>
</organism>
<dbReference type="InterPro" id="IPR002173">
    <property type="entry name" value="Carboh/pur_kinase_PfkB_CS"/>
</dbReference>
<evidence type="ECO:0000256" key="3">
    <source>
        <dbReference type="ARBA" id="ARBA00022777"/>
    </source>
</evidence>
<evidence type="ECO:0000313" key="7">
    <source>
        <dbReference type="Proteomes" id="UP000663828"/>
    </source>
</evidence>
<gene>
    <name evidence="6" type="ORF">EDS130_LOCUS36402</name>
    <name evidence="5" type="ORF">XAT740_LOCUS33659</name>
</gene>
<dbReference type="InterPro" id="IPR029056">
    <property type="entry name" value="Ribokinase-like"/>
</dbReference>
<dbReference type="PROSITE" id="PS00584">
    <property type="entry name" value="PFKB_KINASES_2"/>
    <property type="match status" value="1"/>
</dbReference>